<keyword evidence="2" id="KW-1185">Reference proteome</keyword>
<organism evidence="2 3">
    <name type="scientific">Romanomermis culicivorax</name>
    <name type="common">Nematode worm</name>
    <dbReference type="NCBI Taxonomy" id="13658"/>
    <lineage>
        <taxon>Eukaryota</taxon>
        <taxon>Metazoa</taxon>
        <taxon>Ecdysozoa</taxon>
        <taxon>Nematoda</taxon>
        <taxon>Enoplea</taxon>
        <taxon>Dorylaimia</taxon>
        <taxon>Mermithida</taxon>
        <taxon>Mermithoidea</taxon>
        <taxon>Mermithidae</taxon>
        <taxon>Romanomermis</taxon>
    </lineage>
</organism>
<proteinExistence type="predicted"/>
<feature type="signal peptide" evidence="1">
    <location>
        <begin position="1"/>
        <end position="15"/>
    </location>
</feature>
<feature type="chain" id="PRO_5037240974" evidence="1">
    <location>
        <begin position="16"/>
        <end position="76"/>
    </location>
</feature>
<dbReference type="AlphaFoldDB" id="A0A915JHQ3"/>
<evidence type="ECO:0000313" key="2">
    <source>
        <dbReference type="Proteomes" id="UP000887565"/>
    </source>
</evidence>
<accession>A0A915JHQ3</accession>
<protein>
    <submittedName>
        <fullName evidence="3">Uncharacterized protein</fullName>
    </submittedName>
</protein>
<evidence type="ECO:0000256" key="1">
    <source>
        <dbReference type="SAM" id="SignalP"/>
    </source>
</evidence>
<dbReference type="WBParaSite" id="nRc.2.0.1.t25665-RA">
    <property type="protein sequence ID" value="nRc.2.0.1.t25665-RA"/>
    <property type="gene ID" value="nRc.2.0.1.g25665"/>
</dbReference>
<dbReference type="Proteomes" id="UP000887565">
    <property type="component" value="Unplaced"/>
</dbReference>
<sequence length="76" mass="8413">MAKWAHILSILPIRCIIIHFGINDLVDLDRSTNYKTTNANALACCLVSTAMTISTEQGITVIISTVLQHRGTWQSQ</sequence>
<reference evidence="3" key="1">
    <citation type="submission" date="2022-11" db="UniProtKB">
        <authorList>
            <consortium name="WormBaseParasite"/>
        </authorList>
    </citation>
    <scope>IDENTIFICATION</scope>
</reference>
<name>A0A915JHQ3_ROMCU</name>
<keyword evidence="1" id="KW-0732">Signal</keyword>
<evidence type="ECO:0000313" key="3">
    <source>
        <dbReference type="WBParaSite" id="nRc.2.0.1.t25665-RA"/>
    </source>
</evidence>